<evidence type="ECO:0000256" key="6">
    <source>
        <dbReference type="ARBA" id="ARBA00023015"/>
    </source>
</evidence>
<dbReference type="Pfam" id="PF00096">
    <property type="entry name" value="zf-C2H2"/>
    <property type="match status" value="1"/>
</dbReference>
<keyword evidence="5" id="KW-0862">Zinc</keyword>
<dbReference type="GO" id="GO:0000981">
    <property type="term" value="F:DNA-binding transcription factor activity, RNA polymerase II-specific"/>
    <property type="evidence" value="ECO:0007669"/>
    <property type="project" value="TreeGrafter"/>
</dbReference>
<dbReference type="GO" id="GO:0008270">
    <property type="term" value="F:zinc ion binding"/>
    <property type="evidence" value="ECO:0007669"/>
    <property type="project" value="UniProtKB-KW"/>
</dbReference>
<dbReference type="InterPro" id="IPR036236">
    <property type="entry name" value="Znf_C2H2_sf"/>
</dbReference>
<dbReference type="PANTHER" id="PTHR23235:SF142">
    <property type="entry name" value="ZINC FINGER PROTEIN 384"/>
    <property type="match status" value="1"/>
</dbReference>
<keyword evidence="6" id="KW-0805">Transcription regulation</keyword>
<dbReference type="SMART" id="SM00355">
    <property type="entry name" value="ZnF_C2H2"/>
    <property type="match status" value="1"/>
</dbReference>
<dbReference type="STRING" id="94827.A0A099ZTH5"/>
<evidence type="ECO:0000256" key="3">
    <source>
        <dbReference type="ARBA" id="ARBA00022737"/>
    </source>
</evidence>
<sequence>VHLRVHSGERPFKCQTCNKGFTQLAHLQKHYLVHTGEKPHEC</sequence>
<dbReference type="GO" id="GO:0005634">
    <property type="term" value="C:nucleus"/>
    <property type="evidence" value="ECO:0007669"/>
    <property type="project" value="UniProtKB-SubCell"/>
</dbReference>
<dbReference type="Proteomes" id="UP000053641">
    <property type="component" value="Unassembled WGS sequence"/>
</dbReference>
<evidence type="ECO:0000256" key="5">
    <source>
        <dbReference type="ARBA" id="ARBA00022833"/>
    </source>
</evidence>
<evidence type="ECO:0000256" key="7">
    <source>
        <dbReference type="ARBA" id="ARBA00023163"/>
    </source>
</evidence>
<dbReference type="PROSITE" id="PS50157">
    <property type="entry name" value="ZINC_FINGER_C2H2_2"/>
    <property type="match status" value="1"/>
</dbReference>
<dbReference type="EMBL" id="KL920196">
    <property type="protein sequence ID" value="KGL85604.1"/>
    <property type="molecule type" value="Genomic_DNA"/>
</dbReference>
<evidence type="ECO:0000313" key="12">
    <source>
        <dbReference type="Proteomes" id="UP000053641"/>
    </source>
</evidence>
<dbReference type="GO" id="GO:0000978">
    <property type="term" value="F:RNA polymerase II cis-regulatory region sequence-specific DNA binding"/>
    <property type="evidence" value="ECO:0007669"/>
    <property type="project" value="TreeGrafter"/>
</dbReference>
<organism evidence="11 12">
    <name type="scientific">Tinamus guttatus</name>
    <name type="common">White-throated tinamou</name>
    <dbReference type="NCBI Taxonomy" id="94827"/>
    <lineage>
        <taxon>Eukaryota</taxon>
        <taxon>Metazoa</taxon>
        <taxon>Chordata</taxon>
        <taxon>Craniata</taxon>
        <taxon>Vertebrata</taxon>
        <taxon>Euteleostomi</taxon>
        <taxon>Archelosauria</taxon>
        <taxon>Archosauria</taxon>
        <taxon>Dinosauria</taxon>
        <taxon>Saurischia</taxon>
        <taxon>Theropoda</taxon>
        <taxon>Coelurosauria</taxon>
        <taxon>Aves</taxon>
        <taxon>Palaeognathae</taxon>
        <taxon>Tinamiformes</taxon>
        <taxon>Tinamidae</taxon>
        <taxon>Tinamus</taxon>
    </lineage>
</organism>
<keyword evidence="2" id="KW-0479">Metal-binding</keyword>
<keyword evidence="12" id="KW-1185">Reference proteome</keyword>
<keyword evidence="7" id="KW-0804">Transcription</keyword>
<evidence type="ECO:0000313" key="11">
    <source>
        <dbReference type="EMBL" id="KGL85604.1"/>
    </source>
</evidence>
<keyword evidence="8" id="KW-0539">Nucleus</keyword>
<evidence type="ECO:0000256" key="1">
    <source>
        <dbReference type="ARBA" id="ARBA00004123"/>
    </source>
</evidence>
<feature type="non-terminal residue" evidence="11">
    <location>
        <position position="1"/>
    </location>
</feature>
<evidence type="ECO:0000256" key="4">
    <source>
        <dbReference type="ARBA" id="ARBA00022771"/>
    </source>
</evidence>
<comment type="subcellular location">
    <subcellularLocation>
        <location evidence="1">Nucleus</location>
    </subcellularLocation>
</comment>
<dbReference type="SUPFAM" id="SSF57667">
    <property type="entry name" value="beta-beta-alpha zinc fingers"/>
    <property type="match status" value="1"/>
</dbReference>
<feature type="non-terminal residue" evidence="11">
    <location>
        <position position="42"/>
    </location>
</feature>
<dbReference type="FunFam" id="3.30.160.60:FF:000211">
    <property type="entry name" value="PR domain zinc finger protein 1"/>
    <property type="match status" value="1"/>
</dbReference>
<accession>A0A099ZTH5</accession>
<dbReference type="InterPro" id="IPR013087">
    <property type="entry name" value="Znf_C2H2_type"/>
</dbReference>
<protein>
    <submittedName>
        <fullName evidence="11">PR domain zinc finger protein 1</fullName>
    </submittedName>
</protein>
<reference evidence="11 12" key="1">
    <citation type="submission" date="2014-06" db="EMBL/GenBank/DDBJ databases">
        <title>Genome evolution of avian class.</title>
        <authorList>
            <person name="Zhang G."/>
            <person name="Li C."/>
        </authorList>
    </citation>
    <scope>NUCLEOTIDE SEQUENCE [LARGE SCALE GENOMIC DNA]</scope>
    <source>
        <strain evidence="11">BGI_N309</strain>
    </source>
</reference>
<dbReference type="Gene3D" id="3.30.160.60">
    <property type="entry name" value="Classic Zinc Finger"/>
    <property type="match status" value="1"/>
</dbReference>
<keyword evidence="4 9" id="KW-0863">Zinc-finger</keyword>
<name>A0A099ZTH5_TINGU</name>
<proteinExistence type="predicted"/>
<evidence type="ECO:0000256" key="9">
    <source>
        <dbReference type="PROSITE-ProRule" id="PRU00042"/>
    </source>
</evidence>
<evidence type="ECO:0000259" key="10">
    <source>
        <dbReference type="PROSITE" id="PS50157"/>
    </source>
</evidence>
<dbReference type="AlphaFoldDB" id="A0A099ZTH5"/>
<gene>
    <name evidence="11" type="ORF">N309_00029</name>
</gene>
<evidence type="ECO:0000256" key="2">
    <source>
        <dbReference type="ARBA" id="ARBA00022723"/>
    </source>
</evidence>
<dbReference type="PANTHER" id="PTHR23235">
    <property type="entry name" value="KRUEPPEL-LIKE TRANSCRIPTION FACTOR"/>
    <property type="match status" value="1"/>
</dbReference>
<evidence type="ECO:0000256" key="8">
    <source>
        <dbReference type="ARBA" id="ARBA00023242"/>
    </source>
</evidence>
<dbReference type="GO" id="GO:0000122">
    <property type="term" value="P:negative regulation of transcription by RNA polymerase II"/>
    <property type="evidence" value="ECO:0007669"/>
    <property type="project" value="UniProtKB-ARBA"/>
</dbReference>
<keyword evidence="3" id="KW-0677">Repeat</keyword>
<feature type="domain" description="C2H2-type" evidence="10">
    <location>
        <begin position="12"/>
        <end position="39"/>
    </location>
</feature>
<dbReference type="PROSITE" id="PS00028">
    <property type="entry name" value="ZINC_FINGER_C2H2_1"/>
    <property type="match status" value="1"/>
</dbReference>